<evidence type="ECO:0000259" key="7">
    <source>
        <dbReference type="Pfam" id="PF04085"/>
    </source>
</evidence>
<proteinExistence type="inferred from homology"/>
<dbReference type="Gene3D" id="2.40.10.340">
    <property type="entry name" value="Rod shape-determining protein MreC, domain 1"/>
    <property type="match status" value="1"/>
</dbReference>
<dbReference type="NCBIfam" id="TIGR00219">
    <property type="entry name" value="mreC"/>
    <property type="match status" value="1"/>
</dbReference>
<dbReference type="EMBL" id="SKFG01000022">
    <property type="protein sequence ID" value="TCZ75213.1"/>
    <property type="molecule type" value="Genomic_DNA"/>
</dbReference>
<dbReference type="InterPro" id="IPR042175">
    <property type="entry name" value="Cell/Rod_MreC_2"/>
</dbReference>
<dbReference type="InterPro" id="IPR007221">
    <property type="entry name" value="MreC"/>
</dbReference>
<keyword evidence="9" id="KW-1185">Reference proteome</keyword>
<dbReference type="GO" id="GO:0005886">
    <property type="term" value="C:plasma membrane"/>
    <property type="evidence" value="ECO:0007669"/>
    <property type="project" value="TreeGrafter"/>
</dbReference>
<keyword evidence="6" id="KW-0175">Coiled coil</keyword>
<feature type="coiled-coil region" evidence="6">
    <location>
        <begin position="82"/>
        <end position="109"/>
    </location>
</feature>
<dbReference type="GO" id="GO:0008360">
    <property type="term" value="P:regulation of cell shape"/>
    <property type="evidence" value="ECO:0007669"/>
    <property type="project" value="UniProtKB-KW"/>
</dbReference>
<evidence type="ECO:0000256" key="6">
    <source>
        <dbReference type="SAM" id="Coils"/>
    </source>
</evidence>
<organism evidence="8 9">
    <name type="scientific">Paenibacillus albiflavus</name>
    <dbReference type="NCBI Taxonomy" id="2545760"/>
    <lineage>
        <taxon>Bacteria</taxon>
        <taxon>Bacillati</taxon>
        <taxon>Bacillota</taxon>
        <taxon>Bacilli</taxon>
        <taxon>Bacillales</taxon>
        <taxon>Paenibacillaceae</taxon>
        <taxon>Paenibacillus</taxon>
    </lineage>
</organism>
<comment type="similarity">
    <text evidence="1 5">Belongs to the MreC family.</text>
</comment>
<dbReference type="AlphaFoldDB" id="A0A4R4E8C6"/>
<sequence>MGNKRLIFLMLALILFFILMGLTLGGRAGGTWPEKFVRDTVSWTQRLFYKPAGYVAGFFEDISKLRVIYTENKTLKLTLTQYARDTQRLNDLEAQNKRLKEDLKFTEHQKQANDYRYRIAEVVSANTIDAYTNTITINLGEKDGIKPNMAVSTIDGLIGRIQTVAPFSSTVQLLTDITDTDNTTKAIAATAQGRENESYGIIESYEKGQLVMTRVDQNDKIAVGDTIITSGYGQVFPEGIPIGKVVSRDVGDFGITHKVMIEPFAQFHKIREVFVVEVPEKG</sequence>
<dbReference type="PANTHER" id="PTHR34138:SF1">
    <property type="entry name" value="CELL SHAPE-DETERMINING PROTEIN MREC"/>
    <property type="match status" value="1"/>
</dbReference>
<comment type="caution">
    <text evidence="8">The sequence shown here is derived from an EMBL/GenBank/DDBJ whole genome shotgun (WGS) entry which is preliminary data.</text>
</comment>
<dbReference type="InterPro" id="IPR042177">
    <property type="entry name" value="Cell/Rod_1"/>
</dbReference>
<reference evidence="8 9" key="1">
    <citation type="submission" date="2019-03" db="EMBL/GenBank/DDBJ databases">
        <authorList>
            <person name="Kim M.K.M."/>
        </authorList>
    </citation>
    <scope>NUCLEOTIDE SEQUENCE [LARGE SCALE GENOMIC DNA]</scope>
    <source>
        <strain evidence="8 9">18JY21-1</strain>
    </source>
</reference>
<evidence type="ECO:0000256" key="3">
    <source>
        <dbReference type="ARBA" id="ARBA00022960"/>
    </source>
</evidence>
<evidence type="ECO:0000313" key="9">
    <source>
        <dbReference type="Proteomes" id="UP000295418"/>
    </source>
</evidence>
<dbReference type="Gene3D" id="2.40.10.350">
    <property type="entry name" value="Rod shape-determining protein MreC, domain 2"/>
    <property type="match status" value="1"/>
</dbReference>
<evidence type="ECO:0000256" key="1">
    <source>
        <dbReference type="ARBA" id="ARBA00009369"/>
    </source>
</evidence>
<evidence type="ECO:0000256" key="4">
    <source>
        <dbReference type="ARBA" id="ARBA00032089"/>
    </source>
</evidence>
<dbReference type="Proteomes" id="UP000295418">
    <property type="component" value="Unassembled WGS sequence"/>
</dbReference>
<evidence type="ECO:0000256" key="5">
    <source>
        <dbReference type="PIRNR" id="PIRNR038471"/>
    </source>
</evidence>
<dbReference type="Pfam" id="PF04085">
    <property type="entry name" value="MreC"/>
    <property type="match status" value="1"/>
</dbReference>
<protein>
    <recommendedName>
        <fullName evidence="2 5">Cell shape-determining protein MreC</fullName>
    </recommendedName>
    <alternativeName>
        <fullName evidence="4 5">Cell shape protein MreC</fullName>
    </alternativeName>
</protein>
<dbReference type="InterPro" id="IPR055342">
    <property type="entry name" value="MreC_beta-barrel_core"/>
</dbReference>
<feature type="domain" description="Rod shape-determining protein MreC beta-barrel core" evidence="7">
    <location>
        <begin position="124"/>
        <end position="277"/>
    </location>
</feature>
<comment type="function">
    <text evidence="5">Involved in formation and maintenance of cell shape.</text>
</comment>
<accession>A0A4R4E8C6</accession>
<name>A0A4R4E8C6_9BACL</name>
<evidence type="ECO:0000256" key="2">
    <source>
        <dbReference type="ARBA" id="ARBA00013855"/>
    </source>
</evidence>
<gene>
    <name evidence="8" type="primary">mreC</name>
    <name evidence="8" type="ORF">E0485_18630</name>
</gene>
<dbReference type="PANTHER" id="PTHR34138">
    <property type="entry name" value="CELL SHAPE-DETERMINING PROTEIN MREC"/>
    <property type="match status" value="1"/>
</dbReference>
<evidence type="ECO:0000313" key="8">
    <source>
        <dbReference type="EMBL" id="TCZ75213.1"/>
    </source>
</evidence>
<dbReference type="OrthoDB" id="9792313at2"/>
<dbReference type="PIRSF" id="PIRSF038471">
    <property type="entry name" value="MreC"/>
    <property type="match status" value="1"/>
</dbReference>
<keyword evidence="3 5" id="KW-0133">Cell shape</keyword>